<feature type="compositionally biased region" description="Pro residues" evidence="1">
    <location>
        <begin position="66"/>
        <end position="78"/>
    </location>
</feature>
<feature type="compositionally biased region" description="Low complexity" evidence="1">
    <location>
        <begin position="79"/>
        <end position="88"/>
    </location>
</feature>
<evidence type="ECO:0000313" key="4">
    <source>
        <dbReference type="Proteomes" id="UP001303889"/>
    </source>
</evidence>
<evidence type="ECO:0000256" key="2">
    <source>
        <dbReference type="SAM" id="Phobius"/>
    </source>
</evidence>
<protein>
    <submittedName>
        <fullName evidence="3">Uncharacterized protein</fullName>
    </submittedName>
</protein>
<sequence>MASFSRGFAFPLPRPFSSSQPGSRCLLLLVRQHAAAPAAECAAAQARLLLRARFSTSRLLQKAPLPRRPPPTAAPKPAPASGAKSLPGKATPKASPVLGAAATQAARSVFSYTEQLALKGRTLLYEAPSHFWYRFGCYMTACFCFTYSGYNYWAVHLNPNDGLMWWVPYTFAFIIVFMAAVGSWFIWSTGNIVKSIEAVPAAAVAKEIASRAAKTAANTTALSTPTAALPSPIYIEVLTRRPFPFAPPKKHLMHPDEIQLPFRMHGIHARTAREHGPPAPRTLREQREQIRAERAARDARAAERKYTMDHLLTAPFRDGAKAFGTAITGLSRAFTRSGFAKIRLGKKKYRMDAMGGWALDDGRALDRLMVAAPNAMGERH</sequence>
<gene>
    <name evidence="3" type="ORF">C8A05DRAFT_35074</name>
</gene>
<name>A0AAN6RSV0_9PEZI</name>
<dbReference type="AlphaFoldDB" id="A0AAN6RSV0"/>
<feature type="region of interest" description="Disordered" evidence="1">
    <location>
        <begin position="61"/>
        <end position="92"/>
    </location>
</feature>
<proteinExistence type="predicted"/>
<feature type="transmembrane region" description="Helical" evidence="2">
    <location>
        <begin position="131"/>
        <end position="153"/>
    </location>
</feature>
<dbReference type="EMBL" id="MU855595">
    <property type="protein sequence ID" value="KAK3901248.1"/>
    <property type="molecule type" value="Genomic_DNA"/>
</dbReference>
<reference evidence="3" key="2">
    <citation type="submission" date="2023-05" db="EMBL/GenBank/DDBJ databases">
        <authorList>
            <consortium name="Lawrence Berkeley National Laboratory"/>
            <person name="Steindorff A."/>
            <person name="Hensen N."/>
            <person name="Bonometti L."/>
            <person name="Westerberg I."/>
            <person name="Brannstrom I.O."/>
            <person name="Guillou S."/>
            <person name="Cros-Aarteil S."/>
            <person name="Calhoun S."/>
            <person name="Haridas S."/>
            <person name="Kuo A."/>
            <person name="Mondo S."/>
            <person name="Pangilinan J."/>
            <person name="Riley R."/>
            <person name="Labutti K."/>
            <person name="Andreopoulos B."/>
            <person name="Lipzen A."/>
            <person name="Chen C."/>
            <person name="Yanf M."/>
            <person name="Daum C."/>
            <person name="Ng V."/>
            <person name="Clum A."/>
            <person name="Ohm R."/>
            <person name="Martin F."/>
            <person name="Silar P."/>
            <person name="Natvig D."/>
            <person name="Lalanne C."/>
            <person name="Gautier V."/>
            <person name="Ament-Velasquez S.L."/>
            <person name="Kruys A."/>
            <person name="Hutchinson M.I."/>
            <person name="Powell A.J."/>
            <person name="Barry K."/>
            <person name="Miller A.N."/>
            <person name="Grigoriev I.V."/>
            <person name="Debuchy R."/>
            <person name="Gladieux P."/>
            <person name="Thoren M.H."/>
            <person name="Johannesson H."/>
        </authorList>
    </citation>
    <scope>NUCLEOTIDE SEQUENCE</scope>
    <source>
        <strain evidence="3">CBS 103.79</strain>
    </source>
</reference>
<keyword evidence="2" id="KW-0472">Membrane</keyword>
<evidence type="ECO:0000256" key="1">
    <source>
        <dbReference type="SAM" id="MobiDB-lite"/>
    </source>
</evidence>
<dbReference type="Proteomes" id="UP001303889">
    <property type="component" value="Unassembled WGS sequence"/>
</dbReference>
<organism evidence="3 4">
    <name type="scientific">Staphylotrichum tortipilum</name>
    <dbReference type="NCBI Taxonomy" id="2831512"/>
    <lineage>
        <taxon>Eukaryota</taxon>
        <taxon>Fungi</taxon>
        <taxon>Dikarya</taxon>
        <taxon>Ascomycota</taxon>
        <taxon>Pezizomycotina</taxon>
        <taxon>Sordariomycetes</taxon>
        <taxon>Sordariomycetidae</taxon>
        <taxon>Sordariales</taxon>
        <taxon>Chaetomiaceae</taxon>
        <taxon>Staphylotrichum</taxon>
    </lineage>
</organism>
<keyword evidence="2" id="KW-1133">Transmembrane helix</keyword>
<reference evidence="3" key="1">
    <citation type="journal article" date="2023" name="Mol. Phylogenet. Evol.">
        <title>Genome-scale phylogeny and comparative genomics of the fungal order Sordariales.</title>
        <authorList>
            <person name="Hensen N."/>
            <person name="Bonometti L."/>
            <person name="Westerberg I."/>
            <person name="Brannstrom I.O."/>
            <person name="Guillou S."/>
            <person name="Cros-Aarteil S."/>
            <person name="Calhoun S."/>
            <person name="Haridas S."/>
            <person name="Kuo A."/>
            <person name="Mondo S."/>
            <person name="Pangilinan J."/>
            <person name="Riley R."/>
            <person name="LaButti K."/>
            <person name="Andreopoulos B."/>
            <person name="Lipzen A."/>
            <person name="Chen C."/>
            <person name="Yan M."/>
            <person name="Daum C."/>
            <person name="Ng V."/>
            <person name="Clum A."/>
            <person name="Steindorff A."/>
            <person name="Ohm R.A."/>
            <person name="Martin F."/>
            <person name="Silar P."/>
            <person name="Natvig D.O."/>
            <person name="Lalanne C."/>
            <person name="Gautier V."/>
            <person name="Ament-Velasquez S.L."/>
            <person name="Kruys A."/>
            <person name="Hutchinson M.I."/>
            <person name="Powell A.J."/>
            <person name="Barry K."/>
            <person name="Miller A.N."/>
            <person name="Grigoriev I.V."/>
            <person name="Debuchy R."/>
            <person name="Gladieux P."/>
            <person name="Hiltunen Thoren M."/>
            <person name="Johannesson H."/>
        </authorList>
    </citation>
    <scope>NUCLEOTIDE SEQUENCE</scope>
    <source>
        <strain evidence="3">CBS 103.79</strain>
    </source>
</reference>
<evidence type="ECO:0000313" key="3">
    <source>
        <dbReference type="EMBL" id="KAK3901248.1"/>
    </source>
</evidence>
<comment type="caution">
    <text evidence="3">The sequence shown here is derived from an EMBL/GenBank/DDBJ whole genome shotgun (WGS) entry which is preliminary data.</text>
</comment>
<keyword evidence="2" id="KW-0812">Transmembrane</keyword>
<accession>A0AAN6RSV0</accession>
<keyword evidence="4" id="KW-1185">Reference proteome</keyword>
<feature type="transmembrane region" description="Helical" evidence="2">
    <location>
        <begin position="165"/>
        <end position="187"/>
    </location>
</feature>